<evidence type="ECO:0000313" key="6">
    <source>
        <dbReference type="EMBL" id="GHP06811.1"/>
    </source>
</evidence>
<dbReference type="AlphaFoldDB" id="A0A830HMP2"/>
<organism evidence="6 7">
    <name type="scientific">Pycnococcus provasolii</name>
    <dbReference type="NCBI Taxonomy" id="41880"/>
    <lineage>
        <taxon>Eukaryota</taxon>
        <taxon>Viridiplantae</taxon>
        <taxon>Chlorophyta</taxon>
        <taxon>Pseudoscourfieldiophyceae</taxon>
        <taxon>Pseudoscourfieldiales</taxon>
        <taxon>Pycnococcaceae</taxon>
        <taxon>Pycnococcus</taxon>
    </lineage>
</organism>
<evidence type="ECO:0008006" key="8">
    <source>
        <dbReference type="Google" id="ProtNLM"/>
    </source>
</evidence>
<reference evidence="6" key="1">
    <citation type="submission" date="2020-10" db="EMBL/GenBank/DDBJ databases">
        <title>Unveiling of a novel bifunctional photoreceptor, Dualchrome1, isolated from a cosmopolitan green alga.</title>
        <authorList>
            <person name="Suzuki S."/>
            <person name="Kawachi M."/>
        </authorList>
    </citation>
    <scope>NUCLEOTIDE SEQUENCE</scope>
    <source>
        <strain evidence="6">NIES 2893</strain>
    </source>
</reference>
<dbReference type="Proteomes" id="UP000660262">
    <property type="component" value="Unassembled WGS sequence"/>
</dbReference>
<evidence type="ECO:0000313" key="7">
    <source>
        <dbReference type="Proteomes" id="UP000660262"/>
    </source>
</evidence>
<keyword evidence="3 4" id="KW-0472">Membrane</keyword>
<evidence type="ECO:0000256" key="4">
    <source>
        <dbReference type="PROSITE-ProRule" id="PRU00282"/>
    </source>
</evidence>
<comment type="similarity">
    <text evidence="5">Belongs to the mitochondrial carrier (TC 2.A.29) family.</text>
</comment>
<dbReference type="Pfam" id="PF00153">
    <property type="entry name" value="Mito_carr"/>
    <property type="match status" value="2"/>
</dbReference>
<dbReference type="PANTHER" id="PTHR46974">
    <property type="entry name" value="MITOCHONDRIAL GTP/GDP CARRIER PROTEIN 1"/>
    <property type="match status" value="1"/>
</dbReference>
<accession>A0A830HMP2</accession>
<sequence>MGGGGHALHGGQVNGRGFAVGGALAGTLEILLFHPWDTSAKRLMVNSKPLVPIGRAFLQEIQAASVGIKTGKLNAATVSDMSACVTGAWRVILGDAAAPGTSASKRLSTLYPGAGYAMGYKACQRSYQYTAQPLLAAWLDQTGVFKEAFGGRERSYRHAVAGAMMGAGEVILLPLDSLKVRAQTGTLPRGDSLVTTLLSDGIKGAWRGVWWTAARNVVGSLTFFGGASLMKEHVLGLEEHSQTTWYENMYASSIGSFTSVLIASPFDVVKTRLQRQMKQVVAADTLRPSHTTIRTGMEIARDMWQTEGARAFFKGCIPRCCVVCPKLMFSYTMAQYLYPLLGLDKL</sequence>
<evidence type="ECO:0000256" key="5">
    <source>
        <dbReference type="RuleBase" id="RU000488"/>
    </source>
</evidence>
<name>A0A830HMP2_9CHLO</name>
<comment type="caution">
    <text evidence="6">The sequence shown here is derived from an EMBL/GenBank/DDBJ whole genome shotgun (WGS) entry which is preliminary data.</text>
</comment>
<feature type="repeat" description="Solcar" evidence="4">
    <location>
        <begin position="243"/>
        <end position="340"/>
    </location>
</feature>
<dbReference type="EMBL" id="BNJQ01000014">
    <property type="protein sequence ID" value="GHP06811.1"/>
    <property type="molecule type" value="Genomic_DNA"/>
</dbReference>
<keyword evidence="5" id="KW-0813">Transport</keyword>
<comment type="subcellular location">
    <subcellularLocation>
        <location evidence="1">Membrane</location>
        <topology evidence="1">Multi-pass membrane protein</topology>
    </subcellularLocation>
</comment>
<dbReference type="InterPro" id="IPR053042">
    <property type="entry name" value="Mito_GTP/GDP_Carrier"/>
</dbReference>
<keyword evidence="7" id="KW-1185">Reference proteome</keyword>
<dbReference type="GO" id="GO:0001409">
    <property type="term" value="F:guanine nucleotide transmembrane transporter activity"/>
    <property type="evidence" value="ECO:0007669"/>
    <property type="project" value="TreeGrafter"/>
</dbReference>
<dbReference type="SUPFAM" id="SSF103506">
    <property type="entry name" value="Mitochondrial carrier"/>
    <property type="match status" value="1"/>
</dbReference>
<proteinExistence type="inferred from homology"/>
<dbReference type="PROSITE" id="PS50920">
    <property type="entry name" value="SOLCAR"/>
    <property type="match status" value="2"/>
</dbReference>
<evidence type="ECO:0000256" key="2">
    <source>
        <dbReference type="ARBA" id="ARBA00022692"/>
    </source>
</evidence>
<gene>
    <name evidence="6" type="ORF">PPROV_000555500</name>
</gene>
<dbReference type="GO" id="GO:0005739">
    <property type="term" value="C:mitochondrion"/>
    <property type="evidence" value="ECO:0007669"/>
    <property type="project" value="TreeGrafter"/>
</dbReference>
<feature type="repeat" description="Solcar" evidence="4">
    <location>
        <begin position="153"/>
        <end position="233"/>
    </location>
</feature>
<dbReference type="InterPro" id="IPR023395">
    <property type="entry name" value="MCP_dom_sf"/>
</dbReference>
<dbReference type="OrthoDB" id="409947at2759"/>
<dbReference type="InterPro" id="IPR018108">
    <property type="entry name" value="MCP_transmembrane"/>
</dbReference>
<keyword evidence="2 4" id="KW-0812">Transmembrane</keyword>
<dbReference type="GO" id="GO:0016020">
    <property type="term" value="C:membrane"/>
    <property type="evidence" value="ECO:0007669"/>
    <property type="project" value="UniProtKB-SubCell"/>
</dbReference>
<dbReference type="Gene3D" id="1.50.40.10">
    <property type="entry name" value="Mitochondrial carrier domain"/>
    <property type="match status" value="1"/>
</dbReference>
<evidence type="ECO:0000256" key="1">
    <source>
        <dbReference type="ARBA" id="ARBA00004141"/>
    </source>
</evidence>
<dbReference type="PANTHER" id="PTHR46974:SF1">
    <property type="entry name" value="MITOCHONDRIAL GTP_GDP CARRIER PROTEIN 1"/>
    <property type="match status" value="1"/>
</dbReference>
<evidence type="ECO:0000256" key="3">
    <source>
        <dbReference type="ARBA" id="ARBA00023136"/>
    </source>
</evidence>
<protein>
    <recommendedName>
        <fullName evidence="8">Mitochondrial carrier protein</fullName>
    </recommendedName>
</protein>